<reference evidence="3" key="2">
    <citation type="submission" date="2020-09" db="EMBL/GenBank/DDBJ databases">
        <authorList>
            <person name="Sun Q."/>
            <person name="Kim S."/>
        </authorList>
    </citation>
    <scope>NUCLEOTIDE SEQUENCE</scope>
    <source>
        <strain evidence="3">KCTC 12988</strain>
    </source>
</reference>
<evidence type="ECO:0000256" key="1">
    <source>
        <dbReference type="SAM" id="MobiDB-lite"/>
    </source>
</evidence>
<comment type="caution">
    <text evidence="3">The sequence shown here is derived from an EMBL/GenBank/DDBJ whole genome shotgun (WGS) entry which is preliminary data.</text>
</comment>
<evidence type="ECO:0008006" key="5">
    <source>
        <dbReference type="Google" id="ProtNLM"/>
    </source>
</evidence>
<feature type="transmembrane region" description="Helical" evidence="2">
    <location>
        <begin position="120"/>
        <end position="143"/>
    </location>
</feature>
<reference evidence="3" key="1">
    <citation type="journal article" date="2014" name="Int. J. Syst. Evol. Microbiol.">
        <title>Complete genome sequence of Corynebacterium casei LMG S-19264T (=DSM 44701T), isolated from a smear-ripened cheese.</title>
        <authorList>
            <consortium name="US DOE Joint Genome Institute (JGI-PGF)"/>
            <person name="Walter F."/>
            <person name="Albersmeier A."/>
            <person name="Kalinowski J."/>
            <person name="Ruckert C."/>
        </authorList>
    </citation>
    <scope>NUCLEOTIDE SEQUENCE</scope>
    <source>
        <strain evidence="3">KCTC 12988</strain>
    </source>
</reference>
<accession>A0A918TPV2</accession>
<feature type="region of interest" description="Disordered" evidence="1">
    <location>
        <begin position="233"/>
        <end position="262"/>
    </location>
</feature>
<keyword evidence="2" id="KW-0812">Transmembrane</keyword>
<gene>
    <name evidence="3" type="ORF">GCM10007100_24020</name>
</gene>
<dbReference type="AlphaFoldDB" id="A0A918TPV2"/>
<feature type="transmembrane region" description="Helical" evidence="2">
    <location>
        <begin position="87"/>
        <end position="108"/>
    </location>
</feature>
<dbReference type="Proteomes" id="UP000644507">
    <property type="component" value="Unassembled WGS sequence"/>
</dbReference>
<proteinExistence type="predicted"/>
<name>A0A918TPV2_9BACT</name>
<keyword evidence="2" id="KW-0472">Membrane</keyword>
<organism evidence="3 4">
    <name type="scientific">Roseibacillus persicicus</name>
    <dbReference type="NCBI Taxonomy" id="454148"/>
    <lineage>
        <taxon>Bacteria</taxon>
        <taxon>Pseudomonadati</taxon>
        <taxon>Verrucomicrobiota</taxon>
        <taxon>Verrucomicrobiia</taxon>
        <taxon>Verrucomicrobiales</taxon>
        <taxon>Verrucomicrobiaceae</taxon>
        <taxon>Roseibacillus</taxon>
    </lineage>
</organism>
<feature type="transmembrane region" description="Helical" evidence="2">
    <location>
        <begin position="149"/>
        <end position="173"/>
    </location>
</feature>
<keyword evidence="2" id="KW-1133">Transmembrane helix</keyword>
<keyword evidence="4" id="KW-1185">Reference proteome</keyword>
<feature type="region of interest" description="Disordered" evidence="1">
    <location>
        <begin position="1"/>
        <end position="20"/>
    </location>
</feature>
<feature type="compositionally biased region" description="Polar residues" evidence="1">
    <location>
        <begin position="238"/>
        <end position="256"/>
    </location>
</feature>
<dbReference type="RefSeq" id="WP_189570209.1">
    <property type="nucleotide sequence ID" value="NZ_BMXI01000010.1"/>
</dbReference>
<protein>
    <recommendedName>
        <fullName evidence="5">Yip1 domain-containing protein</fullName>
    </recommendedName>
</protein>
<evidence type="ECO:0000313" key="3">
    <source>
        <dbReference type="EMBL" id="GHC56463.1"/>
    </source>
</evidence>
<feature type="transmembrane region" description="Helical" evidence="2">
    <location>
        <begin position="185"/>
        <end position="207"/>
    </location>
</feature>
<dbReference type="EMBL" id="BMXI01000010">
    <property type="protein sequence ID" value="GHC56463.1"/>
    <property type="molecule type" value="Genomic_DNA"/>
</dbReference>
<evidence type="ECO:0000313" key="4">
    <source>
        <dbReference type="Proteomes" id="UP000644507"/>
    </source>
</evidence>
<sequence>MNPPNLPEQTEEPKDPNEGRQAVEVTNLATAIEALLRSPLNLLKALPEKRQLILPLALLALFSAGVLGLVFGSYSGGTQLWAAPLKVGGGLLLGALICFPSLYVFSCLANSPLRLGGVAAAYLCFLALLGLLLIAFAPILWIFTQSSNSLPFVGFLALVVWLLSFLLAGSLLRKVSRRATSSWQVHLWLLIFLTVTLQMSTALRPILGTSETLLPQEKKFFLTHWMDSIDEAARESDSTSTGSANNQSSIKSSRTDNPFLEN</sequence>
<evidence type="ECO:0000256" key="2">
    <source>
        <dbReference type="SAM" id="Phobius"/>
    </source>
</evidence>
<feature type="transmembrane region" description="Helical" evidence="2">
    <location>
        <begin position="52"/>
        <end position="75"/>
    </location>
</feature>